<gene>
    <name evidence="4" type="ORF">SAMN05444354_101153</name>
</gene>
<dbReference type="Proteomes" id="UP000182719">
    <property type="component" value="Unassembled WGS sequence"/>
</dbReference>
<protein>
    <submittedName>
        <fullName evidence="4">Uncharacterized lipoprotein YddW, UPF0748 family</fullName>
    </submittedName>
</protein>
<dbReference type="PANTHER" id="PTHR43405">
    <property type="entry name" value="GLYCOSYL HYDROLASE DIGH"/>
    <property type="match status" value="1"/>
</dbReference>
<reference evidence="5" key="1">
    <citation type="submission" date="2016-10" db="EMBL/GenBank/DDBJ databases">
        <authorList>
            <person name="Varghese N."/>
            <person name="Submissions S."/>
        </authorList>
    </citation>
    <scope>NUCLEOTIDE SEQUENCE [LARGE SCALE GENOMIC DNA]</scope>
    <source>
        <strain evidence="5">DSM 17044</strain>
    </source>
</reference>
<feature type="region of interest" description="Disordered" evidence="2">
    <location>
        <begin position="1"/>
        <end position="25"/>
    </location>
</feature>
<keyword evidence="1" id="KW-0732">Signal</keyword>
<dbReference type="InterPro" id="IPR017853">
    <property type="entry name" value="GH"/>
</dbReference>
<evidence type="ECO:0000256" key="1">
    <source>
        <dbReference type="ARBA" id="ARBA00022729"/>
    </source>
</evidence>
<name>A0A1H7FM48_STIAU</name>
<dbReference type="SUPFAM" id="SSF51445">
    <property type="entry name" value="(Trans)glycosidases"/>
    <property type="match status" value="1"/>
</dbReference>
<dbReference type="AlphaFoldDB" id="A0A1H7FM48"/>
<sequence>MLVACGDSGTPPPEGPDTPLPPEPERVTVGHARELRGVWVSTVLRLDWPPAEGMTPEAGRASLDSLVDEMAGLGLNALFFQVRPESDALYDSALEPWSRFLSGTQGTDPGWDPLEHLVNAAHARGLEVHAWVNPYRALMSTTVVAAPDHVSQRLPAAAVTYNKAVVMNPGEPEVRQHVKAVVKDLLGRYDVDGLIFDDYFYPYPDAQQTPFPDTATYERYQAAGGTLEKGDWRRENVNALIREVMATIVSEHPHVRFGVSPFGIWKSGVPVPGLDAYSAISCDAVTWMNQGWVDYLAPQLYWRETSAQSYSKLSSWWANGLVGGRHLFPAHAVHHLTSAQDWPLAELEAQVAFTRTLRGLGALGDIHFRSMFLSNDGKGVKALFRDTLYAKPALPPLVPRMGAALIPPEPVVAQEGLTVRVSSPQPPAVRFHLLYREAAPGEWELVRVAGGAEARFEVSSGSWAVSAVGRGGAESQGVRFTVP</sequence>
<feature type="compositionally biased region" description="Pro residues" evidence="2">
    <location>
        <begin position="10"/>
        <end position="22"/>
    </location>
</feature>
<organism evidence="4 5">
    <name type="scientific">Stigmatella aurantiaca</name>
    <dbReference type="NCBI Taxonomy" id="41"/>
    <lineage>
        <taxon>Bacteria</taxon>
        <taxon>Pseudomonadati</taxon>
        <taxon>Myxococcota</taxon>
        <taxon>Myxococcia</taxon>
        <taxon>Myxococcales</taxon>
        <taxon>Cystobacterineae</taxon>
        <taxon>Archangiaceae</taxon>
        <taxon>Stigmatella</taxon>
    </lineage>
</organism>
<keyword evidence="4" id="KW-0449">Lipoprotein</keyword>
<evidence type="ECO:0000313" key="4">
    <source>
        <dbReference type="EMBL" id="SEK27048.1"/>
    </source>
</evidence>
<dbReference type="InterPro" id="IPR003790">
    <property type="entry name" value="GHL10"/>
</dbReference>
<keyword evidence="5" id="KW-1185">Reference proteome</keyword>
<dbReference type="InterPro" id="IPR052177">
    <property type="entry name" value="Divisome_Glycosyl_Hydrolase"/>
</dbReference>
<feature type="domain" description="Glycosyl hydrolase-like 10" evidence="3">
    <location>
        <begin position="34"/>
        <end position="321"/>
    </location>
</feature>
<evidence type="ECO:0000259" key="3">
    <source>
        <dbReference type="Pfam" id="PF02638"/>
    </source>
</evidence>
<evidence type="ECO:0000313" key="5">
    <source>
        <dbReference type="Proteomes" id="UP000182719"/>
    </source>
</evidence>
<dbReference type="PANTHER" id="PTHR43405:SF1">
    <property type="entry name" value="GLYCOSYL HYDROLASE DIGH"/>
    <property type="match status" value="1"/>
</dbReference>
<accession>A0A1H7FM48</accession>
<evidence type="ECO:0000256" key="2">
    <source>
        <dbReference type="SAM" id="MobiDB-lite"/>
    </source>
</evidence>
<dbReference type="EMBL" id="FOAP01000001">
    <property type="protein sequence ID" value="SEK27048.1"/>
    <property type="molecule type" value="Genomic_DNA"/>
</dbReference>
<dbReference type="Gene3D" id="3.20.20.80">
    <property type="entry name" value="Glycosidases"/>
    <property type="match status" value="1"/>
</dbReference>
<proteinExistence type="predicted"/>
<dbReference type="Pfam" id="PF02638">
    <property type="entry name" value="GHL10"/>
    <property type="match status" value="1"/>
</dbReference>